<feature type="site" description="Positions MEP for the nucleophilic attack" evidence="3">
    <location>
        <position position="148"/>
    </location>
</feature>
<protein>
    <recommendedName>
        <fullName evidence="3">2-C-methyl-D-erythritol 4-phosphate cytidylyltransferase</fullName>
        <ecNumber evidence="3">2.7.7.60</ecNumber>
    </recommendedName>
    <alternativeName>
        <fullName evidence="3">4-diphosphocytidyl-2C-methyl-D-erythritol synthase</fullName>
    </alternativeName>
    <alternativeName>
        <fullName evidence="3">MEP cytidylyltransferase</fullName>
        <shortName evidence="3">MCT</shortName>
    </alternativeName>
</protein>
<comment type="similarity">
    <text evidence="3">Belongs to the IspD/TarI cytidylyltransferase family. IspD subfamily.</text>
</comment>
<keyword evidence="2 3" id="KW-0548">Nucleotidyltransferase</keyword>
<keyword evidence="5" id="KW-1185">Reference proteome</keyword>
<feature type="site" description="Transition state stabilizer" evidence="3">
    <location>
        <position position="20"/>
    </location>
</feature>
<evidence type="ECO:0000256" key="1">
    <source>
        <dbReference type="ARBA" id="ARBA00022679"/>
    </source>
</evidence>
<comment type="caution">
    <text evidence="4">The sequence shown here is derived from an EMBL/GenBank/DDBJ whole genome shotgun (WGS) entry which is preliminary data.</text>
</comment>
<dbReference type="GO" id="GO:0050518">
    <property type="term" value="F:2-C-methyl-D-erythritol 4-phosphate cytidylyltransferase activity"/>
    <property type="evidence" value="ECO:0007669"/>
    <property type="project" value="UniProtKB-EC"/>
</dbReference>
<keyword evidence="1 3" id="KW-0808">Transferase</keyword>
<dbReference type="RefSeq" id="WP_264485340.1">
    <property type="nucleotide sequence ID" value="NZ_JAPDDT010000001.1"/>
</dbReference>
<evidence type="ECO:0000313" key="5">
    <source>
        <dbReference type="Proteomes" id="UP001320876"/>
    </source>
</evidence>
<comment type="catalytic activity">
    <reaction evidence="3">
        <text>2-C-methyl-D-erythritol 4-phosphate + CTP + H(+) = 4-CDP-2-C-methyl-D-erythritol + diphosphate</text>
        <dbReference type="Rhea" id="RHEA:13429"/>
        <dbReference type="ChEBI" id="CHEBI:15378"/>
        <dbReference type="ChEBI" id="CHEBI:33019"/>
        <dbReference type="ChEBI" id="CHEBI:37563"/>
        <dbReference type="ChEBI" id="CHEBI:57823"/>
        <dbReference type="ChEBI" id="CHEBI:58262"/>
        <dbReference type="EC" id="2.7.7.60"/>
    </reaction>
</comment>
<evidence type="ECO:0000256" key="3">
    <source>
        <dbReference type="HAMAP-Rule" id="MF_00108"/>
    </source>
</evidence>
<comment type="pathway">
    <text evidence="3">Isoprenoid biosynthesis; isopentenyl diphosphate biosynthesis via DXP pathway; isopentenyl diphosphate from 1-deoxy-D-xylulose 5-phosphate: step 2/6.</text>
</comment>
<dbReference type="CDD" id="cd02516">
    <property type="entry name" value="CDP-ME_synthetase"/>
    <property type="match status" value="1"/>
</dbReference>
<sequence length="219" mass="23713">MGCAAVIVASGSSRRMGFDKLAAELHGKPVLAHTVAAFMRAEGISRVIVVCPEERFRLLEDEHFIKPLDRVDGGEHRQHSVANGLAVLDAEDMLVAVHDGARPLVRPEAIDACIEAARKYGAATLAHAVADTLKKADAEGFSRHPVDRTNLWAMETPQIFRTSLLRRAYAGILERQTIVTDEVSVVEAMGISTKLIVSDFPNPKITVPADIALATALMQ</sequence>
<feature type="site" description="Positions MEP for the nucleophilic attack" evidence="3">
    <location>
        <position position="204"/>
    </location>
</feature>
<dbReference type="PANTHER" id="PTHR32125">
    <property type="entry name" value="2-C-METHYL-D-ERYTHRITOL 4-PHOSPHATE CYTIDYLYLTRANSFERASE, CHLOROPLASTIC"/>
    <property type="match status" value="1"/>
</dbReference>
<dbReference type="HAMAP" id="MF_00108">
    <property type="entry name" value="IspD"/>
    <property type="match status" value="1"/>
</dbReference>
<reference evidence="4 5" key="1">
    <citation type="submission" date="2022-10" db="EMBL/GenBank/DDBJ databases">
        <title>Luteolibacter arcticus strain CCTCC AB 2014275, whole genome shotgun sequencing project.</title>
        <authorList>
            <person name="Zhao G."/>
            <person name="Shen L."/>
        </authorList>
    </citation>
    <scope>NUCLEOTIDE SEQUENCE [LARGE SCALE GENOMIC DNA]</scope>
    <source>
        <strain evidence="4 5">CCTCC AB 2014275</strain>
    </source>
</reference>
<dbReference type="EC" id="2.7.7.60" evidence="3"/>
<keyword evidence="3" id="KW-0414">Isoprene biosynthesis</keyword>
<proteinExistence type="inferred from homology"/>
<feature type="site" description="Transition state stabilizer" evidence="3">
    <location>
        <position position="15"/>
    </location>
</feature>
<dbReference type="Pfam" id="PF01128">
    <property type="entry name" value="IspD"/>
    <property type="match status" value="1"/>
</dbReference>
<evidence type="ECO:0000256" key="2">
    <source>
        <dbReference type="ARBA" id="ARBA00022695"/>
    </source>
</evidence>
<dbReference type="PANTHER" id="PTHR32125:SF4">
    <property type="entry name" value="2-C-METHYL-D-ERYTHRITOL 4-PHOSPHATE CYTIDYLYLTRANSFERASE, CHLOROPLASTIC"/>
    <property type="match status" value="1"/>
</dbReference>
<dbReference type="Gene3D" id="3.90.550.10">
    <property type="entry name" value="Spore Coat Polysaccharide Biosynthesis Protein SpsA, Chain A"/>
    <property type="match status" value="1"/>
</dbReference>
<dbReference type="InterPro" id="IPR029044">
    <property type="entry name" value="Nucleotide-diphossugar_trans"/>
</dbReference>
<dbReference type="InterPro" id="IPR034683">
    <property type="entry name" value="IspD/TarI"/>
</dbReference>
<name>A0ABT3GCQ7_9BACT</name>
<dbReference type="InterPro" id="IPR050088">
    <property type="entry name" value="IspD/TarI_cytidylyltransf_bact"/>
</dbReference>
<organism evidence="4 5">
    <name type="scientific">Luteolibacter arcticus</name>
    <dbReference type="NCBI Taxonomy" id="1581411"/>
    <lineage>
        <taxon>Bacteria</taxon>
        <taxon>Pseudomonadati</taxon>
        <taxon>Verrucomicrobiota</taxon>
        <taxon>Verrucomicrobiia</taxon>
        <taxon>Verrucomicrobiales</taxon>
        <taxon>Verrucomicrobiaceae</taxon>
        <taxon>Luteolibacter</taxon>
    </lineage>
</organism>
<dbReference type="EMBL" id="JAPDDT010000001">
    <property type="protein sequence ID" value="MCW1921231.1"/>
    <property type="molecule type" value="Genomic_DNA"/>
</dbReference>
<accession>A0ABT3GCQ7</accession>
<dbReference type="SUPFAM" id="SSF53448">
    <property type="entry name" value="Nucleotide-diphospho-sugar transferases"/>
    <property type="match status" value="1"/>
</dbReference>
<dbReference type="InterPro" id="IPR001228">
    <property type="entry name" value="IspD"/>
</dbReference>
<comment type="function">
    <text evidence="3">Catalyzes the formation of 4-diphosphocytidyl-2-C-methyl-D-erythritol from CTP and 2-C-methyl-D-erythritol 4-phosphate (MEP).</text>
</comment>
<gene>
    <name evidence="3 4" type="primary">ispD</name>
    <name evidence="4" type="ORF">OKA05_01625</name>
</gene>
<evidence type="ECO:0000313" key="4">
    <source>
        <dbReference type="EMBL" id="MCW1921231.1"/>
    </source>
</evidence>
<dbReference type="NCBIfam" id="TIGR00453">
    <property type="entry name" value="ispD"/>
    <property type="match status" value="1"/>
</dbReference>
<dbReference type="Proteomes" id="UP001320876">
    <property type="component" value="Unassembled WGS sequence"/>
</dbReference>